<evidence type="ECO:0000313" key="3">
    <source>
        <dbReference type="Proteomes" id="UP000623129"/>
    </source>
</evidence>
<dbReference type="InterPro" id="IPR007493">
    <property type="entry name" value="DUF538"/>
</dbReference>
<proteinExistence type="predicted"/>
<protein>
    <submittedName>
        <fullName evidence="2">Uncharacterized protein</fullName>
    </submittedName>
</protein>
<organism evidence="2 3">
    <name type="scientific">Carex littledalei</name>
    <dbReference type="NCBI Taxonomy" id="544730"/>
    <lineage>
        <taxon>Eukaryota</taxon>
        <taxon>Viridiplantae</taxon>
        <taxon>Streptophyta</taxon>
        <taxon>Embryophyta</taxon>
        <taxon>Tracheophyta</taxon>
        <taxon>Spermatophyta</taxon>
        <taxon>Magnoliopsida</taxon>
        <taxon>Liliopsida</taxon>
        <taxon>Poales</taxon>
        <taxon>Cyperaceae</taxon>
        <taxon>Cyperoideae</taxon>
        <taxon>Cariceae</taxon>
        <taxon>Carex</taxon>
        <taxon>Carex subgen. Euthyceras</taxon>
    </lineage>
</organism>
<dbReference type="SUPFAM" id="SSF141562">
    <property type="entry name" value="At5g01610-like"/>
    <property type="match status" value="1"/>
</dbReference>
<evidence type="ECO:0000256" key="1">
    <source>
        <dbReference type="SAM" id="MobiDB-lite"/>
    </source>
</evidence>
<dbReference type="InterPro" id="IPR036758">
    <property type="entry name" value="At5g01610-like"/>
</dbReference>
<reference evidence="2" key="1">
    <citation type="submission" date="2020-01" db="EMBL/GenBank/DDBJ databases">
        <title>Genome sequence of Kobresia littledalei, the first chromosome-level genome in the family Cyperaceae.</title>
        <authorList>
            <person name="Qu G."/>
        </authorList>
    </citation>
    <scope>NUCLEOTIDE SEQUENCE</scope>
    <source>
        <strain evidence="2">C.B.Clarke</strain>
        <tissue evidence="2">Leaf</tissue>
    </source>
</reference>
<keyword evidence="3" id="KW-1185">Reference proteome</keyword>
<feature type="region of interest" description="Disordered" evidence="1">
    <location>
        <begin position="141"/>
        <end position="168"/>
    </location>
</feature>
<name>A0A833VX31_9POAL</name>
<comment type="caution">
    <text evidence="2">The sequence shown here is derived from an EMBL/GenBank/DDBJ whole genome shotgun (WGS) entry which is preliminary data.</text>
</comment>
<dbReference type="PANTHER" id="PTHR31676">
    <property type="entry name" value="T31J12.3 PROTEIN-RELATED"/>
    <property type="match status" value="1"/>
</dbReference>
<evidence type="ECO:0000313" key="2">
    <source>
        <dbReference type="EMBL" id="KAF3336239.1"/>
    </source>
</evidence>
<dbReference type="OrthoDB" id="1878965at2759"/>
<dbReference type="AlphaFoldDB" id="A0A833VX31"/>
<dbReference type="EMBL" id="SWLB01000007">
    <property type="protein sequence ID" value="KAF3336239.1"/>
    <property type="molecule type" value="Genomic_DNA"/>
</dbReference>
<dbReference type="Proteomes" id="UP000623129">
    <property type="component" value="Unassembled WGS sequence"/>
</dbReference>
<feature type="compositionally biased region" description="Basic and acidic residues" evidence="1">
    <location>
        <begin position="144"/>
        <end position="162"/>
    </location>
</feature>
<gene>
    <name evidence="2" type="ORF">FCM35_KLT18825</name>
</gene>
<dbReference type="Pfam" id="PF04398">
    <property type="entry name" value="DUF538"/>
    <property type="match status" value="1"/>
</dbReference>
<sequence>MANQITEEMRSKAELYHGDALCQAKTKLLLKEVGLPNGLLPLRDIIECGYVEETGFVWLKQKKKVEHTFPAINRLVSYATEITAFVEKGRIKKVSGVKAKELLLWVPLYEIYVNDPPNGKLTCKSTAGVFKTFPISAFEVPEEDPPKEAVTDEKTTAEKTKENGNGAPHDVAAVAEAAKVTPVVEEPVKSEPVAVAVAAVPTEQVAVANK</sequence>
<accession>A0A833VX31</accession>
<dbReference type="Gene3D" id="2.30.240.10">
    <property type="entry name" value="At5g01610-like"/>
    <property type="match status" value="1"/>
</dbReference>
<dbReference type="PANTHER" id="PTHR31676:SF10">
    <property type="entry name" value="EXPRESSED PROTEIN"/>
    <property type="match status" value="1"/>
</dbReference>